<dbReference type="GO" id="GO:0006508">
    <property type="term" value="P:proteolysis"/>
    <property type="evidence" value="ECO:0007669"/>
    <property type="project" value="UniProtKB-KW"/>
</dbReference>
<reference evidence="5 6" key="1">
    <citation type="submission" date="2017-05" db="EMBL/GenBank/DDBJ databases">
        <title>Polynucleobacter sp. MWH-K35W1 isolated from the permanently anoxic monimolimnion of a meromictic lake.</title>
        <authorList>
            <person name="Hahn M.W."/>
        </authorList>
    </citation>
    <scope>NUCLEOTIDE SEQUENCE [LARGE SCALE GENOMIC DNA]</scope>
    <source>
        <strain evidence="5 6">MWH-K35W1</strain>
    </source>
</reference>
<dbReference type="AlphaFoldDB" id="A0A254PYX1"/>
<dbReference type="InterPro" id="IPR032525">
    <property type="entry name" value="Peptidase_U32_C"/>
</dbReference>
<comment type="caution">
    <text evidence="5">The sequence shown here is derived from an EMBL/GenBank/DDBJ whole genome shotgun (WGS) entry which is preliminary data.</text>
</comment>
<evidence type="ECO:0000259" key="4">
    <source>
        <dbReference type="Pfam" id="PF16325"/>
    </source>
</evidence>
<accession>A0A254PYX1</accession>
<evidence type="ECO:0000256" key="2">
    <source>
        <dbReference type="ARBA" id="ARBA00022801"/>
    </source>
</evidence>
<dbReference type="OrthoDB" id="9807498at2"/>
<dbReference type="RefSeq" id="WP_088527501.1">
    <property type="nucleotide sequence ID" value="NZ_NGUO01000009.1"/>
</dbReference>
<feature type="domain" description="Peptidase family U32 C-terminal" evidence="4">
    <location>
        <begin position="338"/>
        <end position="416"/>
    </location>
</feature>
<keyword evidence="6" id="KW-1185">Reference proteome</keyword>
<dbReference type="PANTHER" id="PTHR30217:SF6">
    <property type="entry name" value="TRNA HYDROXYLATION PROTEIN P"/>
    <property type="match status" value="1"/>
</dbReference>
<keyword evidence="1" id="KW-0645">Protease</keyword>
<proteinExistence type="inferred from homology"/>
<dbReference type="Proteomes" id="UP000198104">
    <property type="component" value="Unassembled WGS sequence"/>
</dbReference>
<name>A0A254PYX1_9BURK</name>
<dbReference type="PANTHER" id="PTHR30217">
    <property type="entry name" value="PEPTIDASE U32 FAMILY"/>
    <property type="match status" value="1"/>
</dbReference>
<keyword evidence="2" id="KW-0378">Hydrolase</keyword>
<organism evidence="5 6">
    <name type="scientific">Polynucleobacter aenigmaticus</name>
    <dbReference type="NCBI Taxonomy" id="1743164"/>
    <lineage>
        <taxon>Bacteria</taxon>
        <taxon>Pseudomonadati</taxon>
        <taxon>Pseudomonadota</taxon>
        <taxon>Betaproteobacteria</taxon>
        <taxon>Burkholderiales</taxon>
        <taxon>Burkholderiaceae</taxon>
        <taxon>Polynucleobacter</taxon>
    </lineage>
</organism>
<comment type="similarity">
    <text evidence="3">Belongs to the peptidase U32 family.</text>
</comment>
<dbReference type="Pfam" id="PF16325">
    <property type="entry name" value="Peptidase_U32_C"/>
    <property type="match status" value="1"/>
</dbReference>
<dbReference type="InterPro" id="IPR001539">
    <property type="entry name" value="Peptidase_U32"/>
</dbReference>
<dbReference type="GO" id="GO:0008233">
    <property type="term" value="F:peptidase activity"/>
    <property type="evidence" value="ECO:0007669"/>
    <property type="project" value="UniProtKB-KW"/>
</dbReference>
<evidence type="ECO:0000313" key="6">
    <source>
        <dbReference type="Proteomes" id="UP000198104"/>
    </source>
</evidence>
<dbReference type="PROSITE" id="PS01276">
    <property type="entry name" value="PEPTIDASE_U32"/>
    <property type="match status" value="1"/>
</dbReference>
<sequence>MTKIPELLAPAGSLSMLRTAFDFGADAIYAGQPRYSLRVRNNDFGKIETLKEGIDTAHTLGKKFYLVSNLLPHGGKTRTYIKDMDPVIALKPDAIIMSDPGLIMMAREAWPDMPIHLSVQANTVNGAAAKFWRSVGISRVILSRELSFDEIEEVRQDCPEMELEVFVHGALCIAYSGRCLLSGYMSHRDSNQGACTNACRWDYKVKPGQQNTSGDVVLLQEARRPDDLMPMEEDEHGTYIMNSKDLRAIEHIDRLTKMGVDSFKIEGRTKSPYYVSRTCQSYRTAIDDAVAGRPMNMSLIGNLEGLANRGYTDGFYERHHDKEYQLYMRGHSLSGRSLYVAETLEIDEASGRVKVDVKNRFSIGDKLEIIEPEGNQDMVLDAMWNLKGEPIDVAPGSGHFVWINLPLKSQHAFIARYTNEPAPVEAASSCSNC</sequence>
<dbReference type="Pfam" id="PF01136">
    <property type="entry name" value="Peptidase_U32"/>
    <property type="match status" value="1"/>
</dbReference>
<evidence type="ECO:0000256" key="1">
    <source>
        <dbReference type="ARBA" id="ARBA00022670"/>
    </source>
</evidence>
<evidence type="ECO:0000256" key="3">
    <source>
        <dbReference type="ARBA" id="ARBA00038374"/>
    </source>
</evidence>
<dbReference type="InterPro" id="IPR051454">
    <property type="entry name" value="RNA/ubiquinone_mod_enzymes"/>
</dbReference>
<protein>
    <submittedName>
        <fullName evidence="5">U32 family peptidase</fullName>
    </submittedName>
</protein>
<evidence type="ECO:0000313" key="5">
    <source>
        <dbReference type="EMBL" id="OWS71735.1"/>
    </source>
</evidence>
<dbReference type="Gene3D" id="2.40.30.10">
    <property type="entry name" value="Translation factors"/>
    <property type="match status" value="1"/>
</dbReference>
<dbReference type="EMBL" id="NGUO01000009">
    <property type="protein sequence ID" value="OWS71735.1"/>
    <property type="molecule type" value="Genomic_DNA"/>
</dbReference>
<gene>
    <name evidence="5" type="ORF">CBI30_06560</name>
</gene>